<dbReference type="PANTHER" id="PTHR38340">
    <property type="entry name" value="S-LAYER PROTEIN"/>
    <property type="match status" value="1"/>
</dbReference>
<accession>A0A547PUJ1</accession>
<evidence type="ECO:0000313" key="3">
    <source>
        <dbReference type="EMBL" id="TRD17812.1"/>
    </source>
</evidence>
<dbReference type="InterPro" id="IPR011049">
    <property type="entry name" value="Serralysin-like_metalloprot_C"/>
</dbReference>
<dbReference type="Gene3D" id="2.150.10.10">
    <property type="entry name" value="Serralysin-like metalloprotease, C-terminal"/>
    <property type="match status" value="2"/>
</dbReference>
<name>A0A547PUJ1_9RHOB</name>
<keyword evidence="4" id="KW-1185">Reference proteome</keyword>
<comment type="caution">
    <text evidence="3">The sequence shown here is derived from an EMBL/GenBank/DDBJ whole genome shotgun (WGS) entry which is preliminary data.</text>
</comment>
<evidence type="ECO:0000256" key="1">
    <source>
        <dbReference type="ARBA" id="ARBA00004613"/>
    </source>
</evidence>
<dbReference type="AlphaFoldDB" id="A0A547PUJ1"/>
<dbReference type="InterPro" id="IPR018511">
    <property type="entry name" value="Hemolysin-typ_Ca-bd_CS"/>
</dbReference>
<dbReference type="OrthoDB" id="7877430at2"/>
<dbReference type="SUPFAM" id="SSF51120">
    <property type="entry name" value="beta-Roll"/>
    <property type="match status" value="2"/>
</dbReference>
<dbReference type="InterPro" id="IPR001343">
    <property type="entry name" value="Hemolysn_Ca-bd"/>
</dbReference>
<dbReference type="InterPro" id="IPR050557">
    <property type="entry name" value="RTX_toxin/Mannuronan_C5-epim"/>
</dbReference>
<gene>
    <name evidence="3" type="ORF">FEV53_12560</name>
</gene>
<reference evidence="3 4" key="1">
    <citation type="submission" date="2019-06" db="EMBL/GenBank/DDBJ databases">
        <title>Paenimaribius caenipelagi gen. nov., sp. nov., isolated from a tidal flat.</title>
        <authorList>
            <person name="Yoon J.-H."/>
        </authorList>
    </citation>
    <scope>NUCLEOTIDE SEQUENCE [LARGE SCALE GENOMIC DNA]</scope>
    <source>
        <strain evidence="3 4">JBTF-M29</strain>
    </source>
</reference>
<sequence length="330" mass="33067">MVPVTQADGSVADQQSLVIISDDDFGTTGAAGTQIIALGLTVSSEQASDYIVRGTDGNDAIDASYIDVDGDMVTDGDDHLEGLAGNDLIKGGFGSDLLHGGAGADMLFGEAGQDTLVGGSGNDRLFGGAGKDDLQGEVGNDLLLGGQGDDVLSGGEGADRLIGGSGRDTADYSTSAEGVHVILGGTGRGLLSRAAVSGGDAAGDSLVSIENVSGSAHDDHLTGDRSANVLQGGAGADMLTGGHGGDTFVFNSGDGADVVTDFESGYDVWRWHVPGDQIFLGVDGIEDFDKVAAAASQTGSNVTLDFGNGDSLTLANVQLSALDQDDFLFA</sequence>
<dbReference type="GO" id="GO:0005509">
    <property type="term" value="F:calcium ion binding"/>
    <property type="evidence" value="ECO:0007669"/>
    <property type="project" value="InterPro"/>
</dbReference>
<keyword evidence="2" id="KW-0964">Secreted</keyword>
<proteinExistence type="predicted"/>
<dbReference type="Proteomes" id="UP000318590">
    <property type="component" value="Unassembled WGS sequence"/>
</dbReference>
<dbReference type="GO" id="GO:0005576">
    <property type="term" value="C:extracellular region"/>
    <property type="evidence" value="ECO:0007669"/>
    <property type="project" value="UniProtKB-SubCell"/>
</dbReference>
<comment type="subcellular location">
    <subcellularLocation>
        <location evidence="1">Secreted</location>
    </subcellularLocation>
</comment>
<dbReference type="Pfam" id="PF00353">
    <property type="entry name" value="HemolysinCabind"/>
    <property type="match status" value="3"/>
</dbReference>
<organism evidence="3 4">
    <name type="scientific">Palleronia caenipelagi</name>
    <dbReference type="NCBI Taxonomy" id="2489174"/>
    <lineage>
        <taxon>Bacteria</taxon>
        <taxon>Pseudomonadati</taxon>
        <taxon>Pseudomonadota</taxon>
        <taxon>Alphaproteobacteria</taxon>
        <taxon>Rhodobacterales</taxon>
        <taxon>Roseobacteraceae</taxon>
        <taxon>Palleronia</taxon>
    </lineage>
</organism>
<evidence type="ECO:0000256" key="2">
    <source>
        <dbReference type="ARBA" id="ARBA00022525"/>
    </source>
</evidence>
<evidence type="ECO:0000313" key="4">
    <source>
        <dbReference type="Proteomes" id="UP000318590"/>
    </source>
</evidence>
<protein>
    <submittedName>
        <fullName evidence="3">Calcium-binding protein</fullName>
    </submittedName>
</protein>
<dbReference type="PANTHER" id="PTHR38340:SF1">
    <property type="entry name" value="S-LAYER PROTEIN"/>
    <property type="match status" value="1"/>
</dbReference>
<dbReference type="EMBL" id="VFSV01000022">
    <property type="protein sequence ID" value="TRD17812.1"/>
    <property type="molecule type" value="Genomic_DNA"/>
</dbReference>
<dbReference type="PROSITE" id="PS00330">
    <property type="entry name" value="HEMOLYSIN_CALCIUM"/>
    <property type="match status" value="4"/>
</dbReference>
<dbReference type="PRINTS" id="PR00313">
    <property type="entry name" value="CABNDNGRPT"/>
</dbReference>